<dbReference type="Gene3D" id="3.40.970.10">
    <property type="entry name" value="Ribonuclease H1, N-terminal domain"/>
    <property type="match status" value="1"/>
</dbReference>
<dbReference type="Pfam" id="PF01693">
    <property type="entry name" value="Cauli_VI"/>
    <property type="match status" value="1"/>
</dbReference>
<dbReference type="SUPFAM" id="SSF55658">
    <property type="entry name" value="L9 N-domain-like"/>
    <property type="match status" value="1"/>
</dbReference>
<feature type="compositionally biased region" description="Basic and acidic residues" evidence="1">
    <location>
        <begin position="48"/>
        <end position="63"/>
    </location>
</feature>
<dbReference type="InterPro" id="IPR037056">
    <property type="entry name" value="RNase_H1_N_sf"/>
</dbReference>
<reference evidence="4" key="1">
    <citation type="journal article" date="2014" name="Proc. Natl. Acad. Sci. U.S.A.">
        <title>Extensive sampling of basidiomycete genomes demonstrates inadequacy of the white-rot/brown-rot paradigm for wood decay fungi.</title>
        <authorList>
            <person name="Riley R."/>
            <person name="Salamov A.A."/>
            <person name="Brown D.W."/>
            <person name="Nagy L.G."/>
            <person name="Floudas D."/>
            <person name="Held B.W."/>
            <person name="Levasseur A."/>
            <person name="Lombard V."/>
            <person name="Morin E."/>
            <person name="Otillar R."/>
            <person name="Lindquist E.A."/>
            <person name="Sun H."/>
            <person name="LaButti K.M."/>
            <person name="Schmutz J."/>
            <person name="Jabbour D."/>
            <person name="Luo H."/>
            <person name="Baker S.E."/>
            <person name="Pisabarro A.G."/>
            <person name="Walton J.D."/>
            <person name="Blanchette R.A."/>
            <person name="Henrissat B."/>
            <person name="Martin F."/>
            <person name="Cullen D."/>
            <person name="Hibbett D.S."/>
            <person name="Grigoriev I.V."/>
        </authorList>
    </citation>
    <scope>NUCLEOTIDE SEQUENCE [LARGE SCALE GENOMIC DNA]</scope>
    <source>
        <strain evidence="4">CBS 339.88</strain>
    </source>
</reference>
<feature type="domain" description="Ribonuclease H1 N-terminal" evidence="2">
    <location>
        <begin position="88"/>
        <end position="129"/>
    </location>
</feature>
<feature type="region of interest" description="Disordered" evidence="1">
    <location>
        <begin position="44"/>
        <end position="86"/>
    </location>
</feature>
<evidence type="ECO:0000259" key="2">
    <source>
        <dbReference type="Pfam" id="PF01693"/>
    </source>
</evidence>
<proteinExistence type="predicted"/>
<organism evidence="3 4">
    <name type="scientific">Galerina marginata (strain CBS 339.88)</name>
    <dbReference type="NCBI Taxonomy" id="685588"/>
    <lineage>
        <taxon>Eukaryota</taxon>
        <taxon>Fungi</taxon>
        <taxon>Dikarya</taxon>
        <taxon>Basidiomycota</taxon>
        <taxon>Agaricomycotina</taxon>
        <taxon>Agaricomycetes</taxon>
        <taxon>Agaricomycetidae</taxon>
        <taxon>Agaricales</taxon>
        <taxon>Agaricineae</taxon>
        <taxon>Strophariaceae</taxon>
        <taxon>Galerina</taxon>
    </lineage>
</organism>
<protein>
    <recommendedName>
        <fullName evidence="2">Ribonuclease H1 N-terminal domain-containing protein</fullName>
    </recommendedName>
</protein>
<dbReference type="AlphaFoldDB" id="A0A067TG87"/>
<dbReference type="Proteomes" id="UP000027222">
    <property type="component" value="Unassembled WGS sequence"/>
</dbReference>
<name>A0A067TG87_GALM3</name>
<evidence type="ECO:0000313" key="4">
    <source>
        <dbReference type="Proteomes" id="UP000027222"/>
    </source>
</evidence>
<evidence type="ECO:0000256" key="1">
    <source>
        <dbReference type="SAM" id="MobiDB-lite"/>
    </source>
</evidence>
<evidence type="ECO:0000313" key="3">
    <source>
        <dbReference type="EMBL" id="KDR82240.1"/>
    </source>
</evidence>
<dbReference type="EMBL" id="KL142370">
    <property type="protein sequence ID" value="KDR82240.1"/>
    <property type="molecule type" value="Genomic_DNA"/>
</dbReference>
<dbReference type="HOGENOM" id="CLU_1138071_0_0_1"/>
<dbReference type="InterPro" id="IPR009027">
    <property type="entry name" value="Ribosomal_bL9/RNase_H1_N"/>
</dbReference>
<dbReference type="InterPro" id="IPR011320">
    <property type="entry name" value="RNase_H1_N"/>
</dbReference>
<accession>A0A067TG87</accession>
<dbReference type="OrthoDB" id="3270804at2759"/>
<sequence length="244" mass="25958">MSRAINYVASPKEATPLIALNGPIGNMFGSGLSRLWGSKTPVAQSQRIEVKSDPTDLSEKTLKSEGSTPQIRKNDSQGDGNPAEDSNFYAIYVGREPGVVRGTDTLKANTEGIPGAQVCKFDTEQEAVAAFHAALIAYRVQRVTVLKAEHTLDNSHLPTIPGVQPGSTINPGKHWAVIVGRTPGVFGHPADVSGNLTGIPGAHCQKCTSYAEVVTAFHNALSAKQVKMVVYNIGRETLTPAHFS</sequence>
<gene>
    <name evidence="3" type="ORF">GALMADRAFT_135599</name>
</gene>
<keyword evidence="4" id="KW-1185">Reference proteome</keyword>